<dbReference type="Proteomes" id="UP000670475">
    <property type="component" value="Unassembled WGS sequence"/>
</dbReference>
<proteinExistence type="predicted"/>
<protein>
    <submittedName>
        <fullName evidence="1">DUF2993 domain-containing protein</fullName>
    </submittedName>
</protein>
<accession>A0A940MDM4</accession>
<comment type="caution">
    <text evidence="1">The sequence shown here is derived from an EMBL/GenBank/DDBJ whole genome shotgun (WGS) entry which is preliminary data.</text>
</comment>
<name>A0A940MDM4_9ACTN</name>
<evidence type="ECO:0000313" key="2">
    <source>
        <dbReference type="Proteomes" id="UP000670475"/>
    </source>
</evidence>
<dbReference type="Pfam" id="PF11209">
    <property type="entry name" value="LmeA"/>
    <property type="match status" value="1"/>
</dbReference>
<reference evidence="1" key="1">
    <citation type="submission" date="2021-03" db="EMBL/GenBank/DDBJ databases">
        <title>Whole genome sequence of Streptomyces bomunensis MMS17-BM035.</title>
        <authorList>
            <person name="Lee J.H."/>
        </authorList>
    </citation>
    <scope>NUCLEOTIDE SEQUENCE</scope>
    <source>
        <strain evidence="1">MMS17-BM035</strain>
    </source>
</reference>
<organism evidence="1 2">
    <name type="scientific">Streptomyces montanisoli</name>
    <dbReference type="NCBI Taxonomy" id="2798581"/>
    <lineage>
        <taxon>Bacteria</taxon>
        <taxon>Bacillati</taxon>
        <taxon>Actinomycetota</taxon>
        <taxon>Actinomycetes</taxon>
        <taxon>Kitasatosporales</taxon>
        <taxon>Streptomycetaceae</taxon>
        <taxon>Streptomyces</taxon>
    </lineage>
</organism>
<evidence type="ECO:0000313" key="1">
    <source>
        <dbReference type="EMBL" id="MBP0459334.1"/>
    </source>
</evidence>
<dbReference type="AlphaFoldDB" id="A0A940MDM4"/>
<keyword evidence="2" id="KW-1185">Reference proteome</keyword>
<dbReference type="RefSeq" id="WP_209341074.1">
    <property type="nucleotide sequence ID" value="NZ_JAGIQL010000069.1"/>
</dbReference>
<sequence>MRALRILLVFVVIICGLFVAADRLALHYAEGKVADRIQSSQGLDSKPDVSVKGFPFLTQVAAKSLDEVDVGLDHVTATADGHAVRVTDVKAVLKNVRIDSSFSSATAGTADGSARISYADLATAVPKGATVSYAGAARAAKGQVKVTGKVTDVMHAMHIDDPSGLVDKVLGNKTLTAYGTVTMSGGDTLKLRLDDVAGLPVPGLADQIKSLVKSDMKIDGLPSAVKLSKVTPTQDGLRFTGTGTNVSLEG</sequence>
<dbReference type="InterPro" id="IPR021373">
    <property type="entry name" value="DUF2993"/>
</dbReference>
<dbReference type="EMBL" id="JAGIQL010000069">
    <property type="protein sequence ID" value="MBP0459334.1"/>
    <property type="molecule type" value="Genomic_DNA"/>
</dbReference>
<gene>
    <name evidence="1" type="ORF">JFN87_17745</name>
</gene>